<dbReference type="Pfam" id="PF01070">
    <property type="entry name" value="FMN_dh"/>
    <property type="match status" value="1"/>
</dbReference>
<dbReference type="InterPro" id="IPR012133">
    <property type="entry name" value="Alpha-hydoxy_acid_DH_FMN"/>
</dbReference>
<dbReference type="PANTHER" id="PTHR10578">
    <property type="entry name" value="S -2-HYDROXY-ACID OXIDASE-RELATED"/>
    <property type="match status" value="1"/>
</dbReference>
<evidence type="ECO:0000256" key="3">
    <source>
        <dbReference type="ARBA" id="ARBA00022643"/>
    </source>
</evidence>
<evidence type="ECO:0000256" key="6">
    <source>
        <dbReference type="PIRSR" id="PIRSR000138-1"/>
    </source>
</evidence>
<feature type="binding site" evidence="7">
    <location>
        <position position="134"/>
    </location>
    <ligand>
        <name>FMN</name>
        <dbReference type="ChEBI" id="CHEBI:58210"/>
    </ligand>
</feature>
<protein>
    <submittedName>
        <fullName evidence="9">FMN-dependent dehydrogenase, includes L-lactate dehydrogenase and type II isopentenyl diphosphate isomerase</fullName>
    </submittedName>
</protein>
<reference evidence="10" key="1">
    <citation type="submission" date="2015-08" db="EMBL/GenBank/DDBJ databases">
        <authorList>
            <person name="Varghese N."/>
        </authorList>
    </citation>
    <scope>NUCLEOTIDE SEQUENCE [LARGE SCALE GENOMIC DNA]</scope>
    <source>
        <strain evidence="10">JCM 18476</strain>
    </source>
</reference>
<comment type="cofactor">
    <cofactor evidence="1">
        <name>FMN</name>
        <dbReference type="ChEBI" id="CHEBI:58210"/>
    </cofactor>
</comment>
<dbReference type="GO" id="GO:0010181">
    <property type="term" value="F:FMN binding"/>
    <property type="evidence" value="ECO:0007669"/>
    <property type="project" value="InterPro"/>
</dbReference>
<evidence type="ECO:0000256" key="5">
    <source>
        <dbReference type="ARBA" id="ARBA00024042"/>
    </source>
</evidence>
<organism evidence="9 10">
    <name type="scientific">Marinomonas fungiae</name>
    <dbReference type="NCBI Taxonomy" id="1137284"/>
    <lineage>
        <taxon>Bacteria</taxon>
        <taxon>Pseudomonadati</taxon>
        <taxon>Pseudomonadota</taxon>
        <taxon>Gammaproteobacteria</taxon>
        <taxon>Oceanospirillales</taxon>
        <taxon>Oceanospirillaceae</taxon>
        <taxon>Marinomonas</taxon>
    </lineage>
</organism>
<keyword evidence="2 7" id="KW-0285">Flavoprotein</keyword>
<evidence type="ECO:0000313" key="9">
    <source>
        <dbReference type="EMBL" id="CUB06255.1"/>
    </source>
</evidence>
<evidence type="ECO:0000256" key="1">
    <source>
        <dbReference type="ARBA" id="ARBA00001917"/>
    </source>
</evidence>
<dbReference type="InterPro" id="IPR000262">
    <property type="entry name" value="FMN-dep_DH"/>
</dbReference>
<evidence type="ECO:0000313" key="10">
    <source>
        <dbReference type="Proteomes" id="UP000182769"/>
    </source>
</evidence>
<keyword evidence="4" id="KW-0560">Oxidoreductase</keyword>
<feature type="binding site" evidence="7">
    <location>
        <position position="263"/>
    </location>
    <ligand>
        <name>glyoxylate</name>
        <dbReference type="ChEBI" id="CHEBI:36655"/>
    </ligand>
</feature>
<dbReference type="GO" id="GO:0016614">
    <property type="term" value="F:oxidoreductase activity, acting on CH-OH group of donors"/>
    <property type="evidence" value="ECO:0007669"/>
    <property type="project" value="UniProtKB-ARBA"/>
</dbReference>
<evidence type="ECO:0000259" key="8">
    <source>
        <dbReference type="PROSITE" id="PS51349"/>
    </source>
</evidence>
<feature type="binding site" evidence="7">
    <location>
        <begin position="84"/>
        <end position="86"/>
    </location>
    <ligand>
        <name>FMN</name>
        <dbReference type="ChEBI" id="CHEBI:58210"/>
    </ligand>
</feature>
<dbReference type="PANTHER" id="PTHR10578:SF143">
    <property type="entry name" value="FMN-DEPENDENT ALPHA-HYDROXY ACID DEHYDROGENASE PB1A11.03"/>
    <property type="match status" value="1"/>
</dbReference>
<dbReference type="EMBL" id="CYHG01000016">
    <property type="protein sequence ID" value="CUB06255.1"/>
    <property type="molecule type" value="Genomic_DNA"/>
</dbReference>
<feature type="binding site" evidence="7">
    <location>
        <position position="171"/>
    </location>
    <ligand>
        <name>glyoxylate</name>
        <dbReference type="ChEBI" id="CHEBI:36655"/>
    </ligand>
</feature>
<feature type="binding site" evidence="7">
    <location>
        <position position="260"/>
    </location>
    <ligand>
        <name>glyoxylate</name>
        <dbReference type="ChEBI" id="CHEBI:36655"/>
    </ligand>
</feature>
<keyword evidence="10" id="KW-1185">Reference proteome</keyword>
<feature type="binding site" evidence="7">
    <location>
        <position position="136"/>
    </location>
    <ligand>
        <name>glyoxylate</name>
        <dbReference type="ChEBI" id="CHEBI:36655"/>
    </ligand>
</feature>
<keyword evidence="3 7" id="KW-0288">FMN</keyword>
<keyword evidence="9" id="KW-0413">Isomerase</keyword>
<feature type="binding site" evidence="7">
    <location>
        <position position="113"/>
    </location>
    <ligand>
        <name>FMN</name>
        <dbReference type="ChEBI" id="CHEBI:58210"/>
    </ligand>
</feature>
<name>A0A0K6IT24_9GAMM</name>
<dbReference type="AlphaFoldDB" id="A0A0K6IT24"/>
<dbReference type="CDD" id="cd02809">
    <property type="entry name" value="alpha_hydroxyacid_oxid_FMN"/>
    <property type="match status" value="1"/>
</dbReference>
<dbReference type="OrthoDB" id="9770452at2"/>
<dbReference type="STRING" id="1137284.GCA_001418205_03480"/>
<dbReference type="InterPro" id="IPR037396">
    <property type="entry name" value="FMN_HAD"/>
</dbReference>
<dbReference type="GO" id="GO:0016853">
    <property type="term" value="F:isomerase activity"/>
    <property type="evidence" value="ECO:0007669"/>
    <property type="project" value="UniProtKB-KW"/>
</dbReference>
<dbReference type="PIRSF" id="PIRSF000138">
    <property type="entry name" value="Al-hdrx_acd_dh"/>
    <property type="match status" value="1"/>
</dbReference>
<comment type="similarity">
    <text evidence="5">Belongs to the FMN-dependent alpha-hydroxy acid dehydrogenase family.</text>
</comment>
<evidence type="ECO:0000256" key="4">
    <source>
        <dbReference type="ARBA" id="ARBA00023002"/>
    </source>
</evidence>
<feature type="binding site" evidence="7">
    <location>
        <position position="162"/>
    </location>
    <ligand>
        <name>FMN</name>
        <dbReference type="ChEBI" id="CHEBI:58210"/>
    </ligand>
</feature>
<feature type="active site" description="Proton acceptor" evidence="6">
    <location>
        <position position="260"/>
    </location>
</feature>
<dbReference type="PROSITE" id="PS51349">
    <property type="entry name" value="FMN_HYDROXY_ACID_DH_2"/>
    <property type="match status" value="1"/>
</dbReference>
<dbReference type="Proteomes" id="UP000182769">
    <property type="component" value="Unassembled WGS sequence"/>
</dbReference>
<sequence length="361" mass="39383">MSHVIIPEDALCVADYERLAKEVLPHAIYEYVYGGGADEMTLRGNRESLDAIKILPRMLNDVRHGSTHTQVLGQTWRTPMMLAPVAFQKMAHEQGEIATAQAASALEIGMMVSTLASVEMEAISEQLNSPKWFQLYWQVDRDFNLSLIKRAEKAGYQAIVLTVDSAIHGIRNRAQRAKFALPEGVSAVNLKDRPELPRQAFTPDQSIVFQGMMSEAPNWNDVAWLIEQTELPVIIKGILHPADARKAQELGAQGVIVSNHGGRTLDCVPSAIDMVAAVREAVGSEFCVLLDGAIQRGTDVFKAIALGADAVLIGRPQFYALAVAGAAGVAHMLRILREEFEVAMALAGVAYVKDITRSSLL</sequence>
<dbReference type="RefSeq" id="WP_055464492.1">
    <property type="nucleotide sequence ID" value="NZ_CYHG01000016.1"/>
</dbReference>
<proteinExistence type="inferred from homology"/>
<evidence type="ECO:0000256" key="7">
    <source>
        <dbReference type="PIRSR" id="PIRSR000138-2"/>
    </source>
</evidence>
<dbReference type="InterPro" id="IPR013785">
    <property type="entry name" value="Aldolase_TIM"/>
</dbReference>
<accession>A0A0K6IT24</accession>
<feature type="domain" description="FMN hydroxy acid dehydrogenase" evidence="8">
    <location>
        <begin position="5"/>
        <end position="361"/>
    </location>
</feature>
<evidence type="ECO:0000256" key="2">
    <source>
        <dbReference type="ARBA" id="ARBA00022630"/>
    </source>
</evidence>
<feature type="binding site" evidence="7">
    <location>
        <position position="236"/>
    </location>
    <ligand>
        <name>FMN</name>
        <dbReference type="ChEBI" id="CHEBI:58210"/>
    </ligand>
</feature>
<feature type="binding site" evidence="7">
    <location>
        <begin position="314"/>
        <end position="315"/>
    </location>
    <ligand>
        <name>FMN</name>
        <dbReference type="ChEBI" id="CHEBI:58210"/>
    </ligand>
</feature>
<gene>
    <name evidence="9" type="ORF">Ga0061065_11649</name>
</gene>
<dbReference type="SUPFAM" id="SSF51395">
    <property type="entry name" value="FMN-linked oxidoreductases"/>
    <property type="match status" value="1"/>
</dbReference>
<feature type="binding site" evidence="7">
    <location>
        <position position="258"/>
    </location>
    <ligand>
        <name>FMN</name>
        <dbReference type="ChEBI" id="CHEBI:58210"/>
    </ligand>
</feature>
<dbReference type="Gene3D" id="3.20.20.70">
    <property type="entry name" value="Aldolase class I"/>
    <property type="match status" value="1"/>
</dbReference>
<dbReference type="FunFam" id="3.20.20.70:FF:000029">
    <property type="entry name" value="L-lactate dehydrogenase"/>
    <property type="match status" value="1"/>
</dbReference>
<feature type="binding site" evidence="7">
    <location>
        <position position="31"/>
    </location>
    <ligand>
        <name>glyoxylate</name>
        <dbReference type="ChEBI" id="CHEBI:36655"/>
    </ligand>
</feature>